<name>A0ABV7G272_9PROT</name>
<dbReference type="Pfam" id="PF00392">
    <property type="entry name" value="GntR"/>
    <property type="match status" value="1"/>
</dbReference>
<protein>
    <submittedName>
        <fullName evidence="5">GntR family transcriptional regulator</fullName>
    </submittedName>
</protein>
<dbReference type="PANTHER" id="PTHR43537:SF49">
    <property type="entry name" value="TRANSCRIPTIONAL REGULATORY PROTEIN"/>
    <property type="match status" value="1"/>
</dbReference>
<sequence>MSEASRTPTTLLPAILSVLEEDIVFGRLLPRERLIEEDLVERFASTRHVIRQALTDLERAGLIDRIPNRGAQVKAYTAEEVQQLYALREMLEVQAAQLIPLPVQADLLAALAALQDQHDEAVAQGDARAVFRADIAFHRALYALCGNIFLTETIDALGQRAQVIRYATLRSRTSMEQARDQHHGMLQALRQADRSALVSLCLAHFQPARSAYLRQHHDMLR</sequence>
<evidence type="ECO:0000256" key="3">
    <source>
        <dbReference type="ARBA" id="ARBA00023163"/>
    </source>
</evidence>
<evidence type="ECO:0000256" key="1">
    <source>
        <dbReference type="ARBA" id="ARBA00023015"/>
    </source>
</evidence>
<dbReference type="Proteomes" id="UP001595593">
    <property type="component" value="Unassembled WGS sequence"/>
</dbReference>
<proteinExistence type="predicted"/>
<feature type="domain" description="HTH gntR-type" evidence="4">
    <location>
        <begin position="9"/>
        <end position="76"/>
    </location>
</feature>
<comment type="caution">
    <text evidence="5">The sequence shown here is derived from an EMBL/GenBank/DDBJ whole genome shotgun (WGS) entry which is preliminary data.</text>
</comment>
<dbReference type="Gene3D" id="1.10.10.10">
    <property type="entry name" value="Winged helix-like DNA-binding domain superfamily/Winged helix DNA-binding domain"/>
    <property type="match status" value="1"/>
</dbReference>
<keyword evidence="3" id="KW-0804">Transcription</keyword>
<evidence type="ECO:0000256" key="2">
    <source>
        <dbReference type="ARBA" id="ARBA00023125"/>
    </source>
</evidence>
<dbReference type="SUPFAM" id="SSF48008">
    <property type="entry name" value="GntR ligand-binding domain-like"/>
    <property type="match status" value="1"/>
</dbReference>
<dbReference type="InterPro" id="IPR011711">
    <property type="entry name" value="GntR_C"/>
</dbReference>
<keyword evidence="2" id="KW-0238">DNA-binding</keyword>
<dbReference type="PANTHER" id="PTHR43537">
    <property type="entry name" value="TRANSCRIPTIONAL REGULATOR, GNTR FAMILY"/>
    <property type="match status" value="1"/>
</dbReference>
<dbReference type="InterPro" id="IPR000524">
    <property type="entry name" value="Tscrpt_reg_HTH_GntR"/>
</dbReference>
<accession>A0ABV7G272</accession>
<dbReference type="EMBL" id="JBHRTN010000007">
    <property type="protein sequence ID" value="MFC3124781.1"/>
    <property type="molecule type" value="Genomic_DNA"/>
</dbReference>
<dbReference type="PROSITE" id="PS50949">
    <property type="entry name" value="HTH_GNTR"/>
    <property type="match status" value="1"/>
</dbReference>
<reference evidence="6" key="1">
    <citation type="journal article" date="2019" name="Int. J. Syst. Evol. Microbiol.">
        <title>The Global Catalogue of Microorganisms (GCM) 10K type strain sequencing project: providing services to taxonomists for standard genome sequencing and annotation.</title>
        <authorList>
            <consortium name="The Broad Institute Genomics Platform"/>
            <consortium name="The Broad Institute Genome Sequencing Center for Infectious Disease"/>
            <person name="Wu L."/>
            <person name="Ma J."/>
        </authorList>
    </citation>
    <scope>NUCLEOTIDE SEQUENCE [LARGE SCALE GENOMIC DNA]</scope>
    <source>
        <strain evidence="6">KCTC 52094</strain>
    </source>
</reference>
<dbReference type="SMART" id="SM00345">
    <property type="entry name" value="HTH_GNTR"/>
    <property type="match status" value="1"/>
</dbReference>
<dbReference type="InterPro" id="IPR036388">
    <property type="entry name" value="WH-like_DNA-bd_sf"/>
</dbReference>
<evidence type="ECO:0000313" key="6">
    <source>
        <dbReference type="Proteomes" id="UP001595593"/>
    </source>
</evidence>
<keyword evidence="1" id="KW-0805">Transcription regulation</keyword>
<gene>
    <name evidence="5" type="ORF">ACFOD4_06880</name>
</gene>
<dbReference type="InterPro" id="IPR008920">
    <property type="entry name" value="TF_FadR/GntR_C"/>
</dbReference>
<dbReference type="SMART" id="SM00895">
    <property type="entry name" value="FCD"/>
    <property type="match status" value="1"/>
</dbReference>
<keyword evidence="6" id="KW-1185">Reference proteome</keyword>
<dbReference type="RefSeq" id="WP_379595191.1">
    <property type="nucleotide sequence ID" value="NZ_JBHRTN010000007.1"/>
</dbReference>
<organism evidence="5 6">
    <name type="scientific">Teichococcus globiformis</name>
    <dbReference type="NCBI Taxonomy" id="2307229"/>
    <lineage>
        <taxon>Bacteria</taxon>
        <taxon>Pseudomonadati</taxon>
        <taxon>Pseudomonadota</taxon>
        <taxon>Alphaproteobacteria</taxon>
        <taxon>Acetobacterales</taxon>
        <taxon>Roseomonadaceae</taxon>
        <taxon>Roseomonas</taxon>
    </lineage>
</organism>
<dbReference type="Gene3D" id="1.20.120.530">
    <property type="entry name" value="GntR ligand-binding domain-like"/>
    <property type="match status" value="1"/>
</dbReference>
<evidence type="ECO:0000259" key="4">
    <source>
        <dbReference type="PROSITE" id="PS50949"/>
    </source>
</evidence>
<evidence type="ECO:0000313" key="5">
    <source>
        <dbReference type="EMBL" id="MFC3124781.1"/>
    </source>
</evidence>
<dbReference type="SUPFAM" id="SSF46785">
    <property type="entry name" value="Winged helix' DNA-binding domain"/>
    <property type="match status" value="1"/>
</dbReference>
<dbReference type="Pfam" id="PF07729">
    <property type="entry name" value="FCD"/>
    <property type="match status" value="1"/>
</dbReference>
<dbReference type="InterPro" id="IPR036390">
    <property type="entry name" value="WH_DNA-bd_sf"/>
</dbReference>